<keyword evidence="4" id="KW-0175">Coiled coil</keyword>
<sequence>MIAALPNGSVSYPLSRFILYQYKETPYLLQRLLHIFLAKLRPSCLTCDPTIYITTKPVEEGHMQTNQHHIGGAVHQKLEPNPTAMFSFQGDWKPSYHGEDPAALADPLGLSIQSASASQSQYPFDSDIRHAGTSVVATGPTHPSPESAPSGGFDYGACINDHPPSAWSATGPESSAHPSFMALNATDIKPQETFGMSPLQTLFDNAPSTYGSSTSFSAGGSIHSPADSNFGQWPDGTEQVVDGQKKRREGIAGRRRRSENVEPGSARAIYLEKNRKAASKCRTKQKKQQEELVQAARDQQRRNKVLKTEVEHLKSDLRDLMELVGVHNECPDQRLKRYVQLEADRLASRGDASPVAQLLSPKSSPKGGGSPEKSA</sequence>
<dbReference type="Proteomes" id="UP000800036">
    <property type="component" value="Unassembled WGS sequence"/>
</dbReference>
<dbReference type="SMART" id="SM00338">
    <property type="entry name" value="BRLZ"/>
    <property type="match status" value="1"/>
</dbReference>
<feature type="region of interest" description="Disordered" evidence="5">
    <location>
        <begin position="348"/>
        <end position="375"/>
    </location>
</feature>
<feature type="compositionally biased region" description="Basic residues" evidence="5">
    <location>
        <begin position="245"/>
        <end position="257"/>
    </location>
</feature>
<feature type="region of interest" description="Disordered" evidence="5">
    <location>
        <begin position="227"/>
        <end position="264"/>
    </location>
</feature>
<dbReference type="GO" id="GO:0005634">
    <property type="term" value="C:nucleus"/>
    <property type="evidence" value="ECO:0007669"/>
    <property type="project" value="TreeGrafter"/>
</dbReference>
<evidence type="ECO:0000256" key="4">
    <source>
        <dbReference type="SAM" id="Coils"/>
    </source>
</evidence>
<evidence type="ECO:0000256" key="3">
    <source>
        <dbReference type="ARBA" id="ARBA00023163"/>
    </source>
</evidence>
<dbReference type="PANTHER" id="PTHR23351:SF24">
    <property type="entry name" value="ACTIVATING TRANSCRIPTION FACTOR 3-RELATED"/>
    <property type="match status" value="1"/>
</dbReference>
<evidence type="ECO:0000256" key="5">
    <source>
        <dbReference type="SAM" id="MobiDB-lite"/>
    </source>
</evidence>
<dbReference type="Gene3D" id="1.20.5.170">
    <property type="match status" value="1"/>
</dbReference>
<feature type="region of interest" description="Disordered" evidence="5">
    <location>
        <begin position="134"/>
        <end position="155"/>
    </location>
</feature>
<dbReference type="OrthoDB" id="295274at2759"/>
<name>A0A6A5VCQ3_9PLEO</name>
<feature type="coiled-coil region" evidence="4">
    <location>
        <begin position="289"/>
        <end position="323"/>
    </location>
</feature>
<feature type="domain" description="BZIP" evidence="6">
    <location>
        <begin position="272"/>
        <end position="327"/>
    </location>
</feature>
<keyword evidence="8" id="KW-1185">Reference proteome</keyword>
<dbReference type="EMBL" id="ML976672">
    <property type="protein sequence ID" value="KAF1974924.1"/>
    <property type="molecule type" value="Genomic_DNA"/>
</dbReference>
<accession>A0A6A5VCQ3</accession>
<protein>
    <recommendedName>
        <fullName evidence="6">BZIP domain-containing protein</fullName>
    </recommendedName>
</protein>
<dbReference type="CDD" id="cd14687">
    <property type="entry name" value="bZIP_ATF2"/>
    <property type="match status" value="1"/>
</dbReference>
<dbReference type="InterPro" id="IPR004827">
    <property type="entry name" value="bZIP"/>
</dbReference>
<dbReference type="InterPro" id="IPR000837">
    <property type="entry name" value="AP-1"/>
</dbReference>
<organism evidence="7 8">
    <name type="scientific">Bimuria novae-zelandiae CBS 107.79</name>
    <dbReference type="NCBI Taxonomy" id="1447943"/>
    <lineage>
        <taxon>Eukaryota</taxon>
        <taxon>Fungi</taxon>
        <taxon>Dikarya</taxon>
        <taxon>Ascomycota</taxon>
        <taxon>Pezizomycotina</taxon>
        <taxon>Dothideomycetes</taxon>
        <taxon>Pleosporomycetidae</taxon>
        <taxon>Pleosporales</taxon>
        <taxon>Massarineae</taxon>
        <taxon>Didymosphaeriaceae</taxon>
        <taxon>Bimuria</taxon>
    </lineage>
</organism>
<dbReference type="InterPro" id="IPR046347">
    <property type="entry name" value="bZIP_sf"/>
</dbReference>
<dbReference type="PROSITE" id="PS50217">
    <property type="entry name" value="BZIP"/>
    <property type="match status" value="1"/>
</dbReference>
<keyword evidence="2" id="KW-0238">DNA-binding</keyword>
<evidence type="ECO:0000256" key="2">
    <source>
        <dbReference type="ARBA" id="ARBA00023125"/>
    </source>
</evidence>
<feature type="compositionally biased region" description="Gly residues" evidence="5">
    <location>
        <begin position="366"/>
        <end position="375"/>
    </location>
</feature>
<evidence type="ECO:0000256" key="1">
    <source>
        <dbReference type="ARBA" id="ARBA00023015"/>
    </source>
</evidence>
<dbReference type="PANTHER" id="PTHR23351">
    <property type="entry name" value="FOS TRANSCRIPTION FACTOR-RELATED"/>
    <property type="match status" value="1"/>
</dbReference>
<dbReference type="SUPFAM" id="SSF57959">
    <property type="entry name" value="Leucine zipper domain"/>
    <property type="match status" value="1"/>
</dbReference>
<dbReference type="GO" id="GO:0000981">
    <property type="term" value="F:DNA-binding transcription factor activity, RNA polymerase II-specific"/>
    <property type="evidence" value="ECO:0007669"/>
    <property type="project" value="TreeGrafter"/>
</dbReference>
<proteinExistence type="predicted"/>
<gene>
    <name evidence="7" type="ORF">BU23DRAFT_597913</name>
</gene>
<evidence type="ECO:0000313" key="8">
    <source>
        <dbReference type="Proteomes" id="UP000800036"/>
    </source>
</evidence>
<evidence type="ECO:0000313" key="7">
    <source>
        <dbReference type="EMBL" id="KAF1974924.1"/>
    </source>
</evidence>
<reference evidence="7" key="1">
    <citation type="journal article" date="2020" name="Stud. Mycol.">
        <title>101 Dothideomycetes genomes: a test case for predicting lifestyles and emergence of pathogens.</title>
        <authorList>
            <person name="Haridas S."/>
            <person name="Albert R."/>
            <person name="Binder M."/>
            <person name="Bloem J."/>
            <person name="Labutti K."/>
            <person name="Salamov A."/>
            <person name="Andreopoulos B."/>
            <person name="Baker S."/>
            <person name="Barry K."/>
            <person name="Bills G."/>
            <person name="Bluhm B."/>
            <person name="Cannon C."/>
            <person name="Castanera R."/>
            <person name="Culley D."/>
            <person name="Daum C."/>
            <person name="Ezra D."/>
            <person name="Gonzalez J."/>
            <person name="Henrissat B."/>
            <person name="Kuo A."/>
            <person name="Liang C."/>
            <person name="Lipzen A."/>
            <person name="Lutzoni F."/>
            <person name="Magnuson J."/>
            <person name="Mondo S."/>
            <person name="Nolan M."/>
            <person name="Ohm R."/>
            <person name="Pangilinan J."/>
            <person name="Park H.-J."/>
            <person name="Ramirez L."/>
            <person name="Alfaro M."/>
            <person name="Sun H."/>
            <person name="Tritt A."/>
            <person name="Yoshinaga Y."/>
            <person name="Zwiers L.-H."/>
            <person name="Turgeon B."/>
            <person name="Goodwin S."/>
            <person name="Spatafora J."/>
            <person name="Crous P."/>
            <person name="Grigoriev I."/>
        </authorList>
    </citation>
    <scope>NUCLEOTIDE SEQUENCE</scope>
    <source>
        <strain evidence="7">CBS 107.79</strain>
    </source>
</reference>
<keyword evidence="3" id="KW-0804">Transcription</keyword>
<dbReference type="GO" id="GO:0000978">
    <property type="term" value="F:RNA polymerase II cis-regulatory region sequence-specific DNA binding"/>
    <property type="evidence" value="ECO:0007669"/>
    <property type="project" value="TreeGrafter"/>
</dbReference>
<dbReference type="AlphaFoldDB" id="A0A6A5VCQ3"/>
<keyword evidence="1" id="KW-0805">Transcription regulation</keyword>
<evidence type="ECO:0000259" key="6">
    <source>
        <dbReference type="PROSITE" id="PS50217"/>
    </source>
</evidence>